<dbReference type="EMBL" id="KF900882">
    <property type="protein sequence ID" value="AIF10115.1"/>
    <property type="molecule type" value="Genomic_DNA"/>
</dbReference>
<dbReference type="GO" id="GO:0016779">
    <property type="term" value="F:nucleotidyltransferase activity"/>
    <property type="evidence" value="ECO:0007669"/>
    <property type="project" value="UniProtKB-ARBA"/>
</dbReference>
<accession>A0A075H4M1</accession>
<dbReference type="SUPFAM" id="SSF53448">
    <property type="entry name" value="Nucleotide-diphospho-sugar transferases"/>
    <property type="match status" value="1"/>
</dbReference>
<keyword evidence="1" id="KW-0963">Cytoplasm</keyword>
<feature type="domain" description="MobA-like NTP transferase" evidence="8">
    <location>
        <begin position="4"/>
        <end position="158"/>
    </location>
</feature>
<evidence type="ECO:0000256" key="6">
    <source>
        <dbReference type="ARBA" id="ARBA00023134"/>
    </source>
</evidence>
<reference evidence="9" key="1">
    <citation type="journal article" date="2014" name="Genome Biol. Evol.">
        <title>Pangenome evidence for extensive interdomain horizontal transfer affecting lineage core and shell genes in uncultured planktonic thaumarchaeota and euryarchaeota.</title>
        <authorList>
            <person name="Deschamps P."/>
            <person name="Zivanovic Y."/>
            <person name="Moreira D."/>
            <person name="Rodriguez-Valera F."/>
            <person name="Lopez-Garcia P."/>
        </authorList>
    </citation>
    <scope>NUCLEOTIDE SEQUENCE</scope>
</reference>
<dbReference type="InterPro" id="IPR013482">
    <property type="entry name" value="Molybde_CF_guanTrfase"/>
</dbReference>
<evidence type="ECO:0000256" key="3">
    <source>
        <dbReference type="ARBA" id="ARBA00022723"/>
    </source>
</evidence>
<evidence type="ECO:0000313" key="9">
    <source>
        <dbReference type="EMBL" id="AIF10115.1"/>
    </source>
</evidence>
<evidence type="ECO:0000256" key="5">
    <source>
        <dbReference type="ARBA" id="ARBA00022842"/>
    </source>
</evidence>
<protein>
    <recommendedName>
        <fullName evidence="8">MobA-like NTP transferase domain-containing protein</fullName>
    </recommendedName>
</protein>
<dbReference type="PANTHER" id="PTHR19136">
    <property type="entry name" value="MOLYBDENUM COFACTOR GUANYLYLTRANSFERASE"/>
    <property type="match status" value="1"/>
</dbReference>
<dbReference type="GO" id="GO:0005525">
    <property type="term" value="F:GTP binding"/>
    <property type="evidence" value="ECO:0007669"/>
    <property type="project" value="UniProtKB-KW"/>
</dbReference>
<name>A0A075H4M1_9EURY</name>
<dbReference type="InterPro" id="IPR029044">
    <property type="entry name" value="Nucleotide-diphossugar_trans"/>
</dbReference>
<keyword evidence="6" id="KW-0342">GTP-binding</keyword>
<evidence type="ECO:0000256" key="1">
    <source>
        <dbReference type="ARBA" id="ARBA00022490"/>
    </source>
</evidence>
<proteinExistence type="predicted"/>
<keyword evidence="4" id="KW-0547">Nucleotide-binding</keyword>
<keyword evidence="3" id="KW-0479">Metal-binding</keyword>
<dbReference type="Pfam" id="PF12804">
    <property type="entry name" value="NTP_transf_3"/>
    <property type="match status" value="1"/>
</dbReference>
<keyword evidence="7" id="KW-0501">Molybdenum cofactor biosynthesis</keyword>
<keyword evidence="5" id="KW-0460">Magnesium</keyword>
<dbReference type="GO" id="GO:0006777">
    <property type="term" value="P:Mo-molybdopterin cofactor biosynthetic process"/>
    <property type="evidence" value="ECO:0007669"/>
    <property type="project" value="UniProtKB-KW"/>
</dbReference>
<evidence type="ECO:0000256" key="2">
    <source>
        <dbReference type="ARBA" id="ARBA00022679"/>
    </source>
</evidence>
<sequence length="200" mass="21505">MDSALLIAGGRSNRLGRPKQSLEIGGETLAARTAGVLAQVAQRVTVVGPPGERPDWAPAECDWVGDPLPHGGPLVGLAAGLAAVRGELVAVAPCDLPLLAPATYHALRRVADNGDAAVATWKQPQPLVAVYWREAALAAAERLLVQGERRAQQLLGELPHTLVERREVALNINTPTDLERFRKRSGREPEFNNWSSVDQR</sequence>
<dbReference type="CDD" id="cd02503">
    <property type="entry name" value="MobA"/>
    <property type="match status" value="1"/>
</dbReference>
<dbReference type="PANTHER" id="PTHR19136:SF81">
    <property type="entry name" value="MOLYBDENUM COFACTOR GUANYLYLTRANSFERASE"/>
    <property type="match status" value="1"/>
</dbReference>
<organism evidence="9">
    <name type="scientific">uncultured marine group II/III euryarchaeote KM3_43_F08</name>
    <dbReference type="NCBI Taxonomy" id="1456447"/>
    <lineage>
        <taxon>Archaea</taxon>
        <taxon>Methanobacteriati</taxon>
        <taxon>Methanobacteriota</taxon>
        <taxon>environmental samples</taxon>
    </lineage>
</organism>
<evidence type="ECO:0000256" key="4">
    <source>
        <dbReference type="ARBA" id="ARBA00022741"/>
    </source>
</evidence>
<keyword evidence="2" id="KW-0808">Transferase</keyword>
<dbReference type="Gene3D" id="3.90.550.10">
    <property type="entry name" value="Spore Coat Polysaccharide Biosynthesis Protein SpsA, Chain A"/>
    <property type="match status" value="1"/>
</dbReference>
<dbReference type="AlphaFoldDB" id="A0A075H4M1"/>
<dbReference type="InterPro" id="IPR025877">
    <property type="entry name" value="MobA-like_NTP_Trfase"/>
</dbReference>
<evidence type="ECO:0000256" key="7">
    <source>
        <dbReference type="ARBA" id="ARBA00023150"/>
    </source>
</evidence>
<evidence type="ECO:0000259" key="8">
    <source>
        <dbReference type="Pfam" id="PF12804"/>
    </source>
</evidence>
<dbReference type="GO" id="GO:0046872">
    <property type="term" value="F:metal ion binding"/>
    <property type="evidence" value="ECO:0007669"/>
    <property type="project" value="UniProtKB-KW"/>
</dbReference>